<name>A0A091BES3_9GAMM</name>
<dbReference type="Pfam" id="PF14534">
    <property type="entry name" value="DUF4440"/>
    <property type="match status" value="1"/>
</dbReference>
<dbReference type="InterPro" id="IPR032710">
    <property type="entry name" value="NTF2-like_dom_sf"/>
</dbReference>
<gene>
    <name evidence="2" type="ORF">N790_01175</name>
</gene>
<dbReference type="PATRIC" id="fig|1384054.3.peg.1011"/>
<accession>A0A091BES3</accession>
<feature type="domain" description="DUF4440" evidence="1">
    <location>
        <begin position="20"/>
        <end position="125"/>
    </location>
</feature>
<dbReference type="Proteomes" id="UP000029392">
    <property type="component" value="Unassembled WGS sequence"/>
</dbReference>
<protein>
    <recommendedName>
        <fullName evidence="1">DUF4440 domain-containing protein</fullName>
    </recommendedName>
</protein>
<reference evidence="2 3" key="1">
    <citation type="submission" date="2013-09" db="EMBL/GenBank/DDBJ databases">
        <title>Genome sequencing of Arenimonas malthae.</title>
        <authorList>
            <person name="Chen F."/>
            <person name="Wang G."/>
        </authorList>
    </citation>
    <scope>NUCLEOTIDE SEQUENCE [LARGE SCALE GENOMIC DNA]</scope>
    <source>
        <strain evidence="2 3">CC-JY-1</strain>
    </source>
</reference>
<evidence type="ECO:0000259" key="1">
    <source>
        <dbReference type="Pfam" id="PF14534"/>
    </source>
</evidence>
<dbReference type="Gene3D" id="3.10.450.50">
    <property type="match status" value="1"/>
</dbReference>
<dbReference type="SUPFAM" id="SSF54427">
    <property type="entry name" value="NTF2-like"/>
    <property type="match status" value="1"/>
</dbReference>
<dbReference type="InterPro" id="IPR027843">
    <property type="entry name" value="DUF4440"/>
</dbReference>
<dbReference type="RefSeq" id="WP_043801772.1">
    <property type="nucleotide sequence ID" value="NZ_AVCH01000104.1"/>
</dbReference>
<keyword evidence="3" id="KW-1185">Reference proteome</keyword>
<organism evidence="2 3">
    <name type="scientific">Arenimonas malthae CC-JY-1</name>
    <dbReference type="NCBI Taxonomy" id="1384054"/>
    <lineage>
        <taxon>Bacteria</taxon>
        <taxon>Pseudomonadati</taxon>
        <taxon>Pseudomonadota</taxon>
        <taxon>Gammaproteobacteria</taxon>
        <taxon>Lysobacterales</taxon>
        <taxon>Lysobacteraceae</taxon>
        <taxon>Arenimonas</taxon>
    </lineage>
</organism>
<sequence>MCVLLALAAGCQREPPEAALRARIAGLEAAIETRDADALAEGLAEDFAGPDGMDRDRLRRTAALAWLRNREVGVALGPVEVELIGDRATASFTAATRGGEGLLPDRAQVYRVETGWRLDDGEWVLISARWEPAL</sequence>
<dbReference type="AlphaFoldDB" id="A0A091BES3"/>
<evidence type="ECO:0000313" key="2">
    <source>
        <dbReference type="EMBL" id="KFN50007.1"/>
    </source>
</evidence>
<dbReference type="EMBL" id="AVCH01000104">
    <property type="protein sequence ID" value="KFN50007.1"/>
    <property type="molecule type" value="Genomic_DNA"/>
</dbReference>
<comment type="caution">
    <text evidence="2">The sequence shown here is derived from an EMBL/GenBank/DDBJ whole genome shotgun (WGS) entry which is preliminary data.</text>
</comment>
<proteinExistence type="predicted"/>
<evidence type="ECO:0000313" key="3">
    <source>
        <dbReference type="Proteomes" id="UP000029392"/>
    </source>
</evidence>
<dbReference type="eggNOG" id="ENOG5033N0U">
    <property type="taxonomic scope" value="Bacteria"/>
</dbReference>